<name>A0ACC1R4U7_9HYPO</name>
<comment type="caution">
    <text evidence="1">The sequence shown here is derived from an EMBL/GenBank/DDBJ whole genome shotgun (WGS) entry which is preliminary data.</text>
</comment>
<dbReference type="Proteomes" id="UP001148737">
    <property type="component" value="Unassembled WGS sequence"/>
</dbReference>
<evidence type="ECO:0000313" key="2">
    <source>
        <dbReference type="Proteomes" id="UP001148737"/>
    </source>
</evidence>
<evidence type="ECO:0000313" key="1">
    <source>
        <dbReference type="EMBL" id="KAJ3497666.1"/>
    </source>
</evidence>
<accession>A0ACC1R4U7</accession>
<sequence length="458" mass="50744">MCKINDSDVTSGRRVRCDELRPTCANCMKRRVVCRYDRYPAVISVGVGIDHHRPKQLFSLPTQPGGLTDVQKHWLAAVKCALIFRGADKPSVIKSGGIPPLPVLNWQHDHTVMSRIRGMLAYALGRGQDYAPPVFISFGTNDLALLRRLYTYYTGLILSSLVDDIRKPEKYLETRLITRLGMMIYDDVVGSAPSLRNNLNGFMAAVSEVGGLLTAIEDGHIRPGIVQMILVTIVMTNTTSPSHDQMKAESLLSYSDIYSYYSFAILSQVPCPTVLFICILDINQLRGKIARQEFGRSGSTAVIKRAADAILKHVLDFQPETWTERYELPAPDARCRIACMFKYAVMLYGTMTLAVPAGMHFSDVCRLNAARYLLRIIQEALAKIGDFLGATWPLIVAGASLAGAEAEQAEVASLLTSLTRQPDVSDGLYFGIECLQRFWASGKTEWGDCFSSWQATVP</sequence>
<keyword evidence="2" id="KW-1185">Reference proteome</keyword>
<dbReference type="EMBL" id="JANAKD010000097">
    <property type="protein sequence ID" value="KAJ3497666.1"/>
    <property type="molecule type" value="Genomic_DNA"/>
</dbReference>
<gene>
    <name evidence="1" type="ORF">NLG97_g1732</name>
</gene>
<organism evidence="1 2">
    <name type="scientific">Lecanicillium saksenae</name>
    <dbReference type="NCBI Taxonomy" id="468837"/>
    <lineage>
        <taxon>Eukaryota</taxon>
        <taxon>Fungi</taxon>
        <taxon>Dikarya</taxon>
        <taxon>Ascomycota</taxon>
        <taxon>Pezizomycotina</taxon>
        <taxon>Sordariomycetes</taxon>
        <taxon>Hypocreomycetidae</taxon>
        <taxon>Hypocreales</taxon>
        <taxon>Cordycipitaceae</taxon>
        <taxon>Lecanicillium</taxon>
    </lineage>
</organism>
<proteinExistence type="predicted"/>
<reference evidence="1" key="1">
    <citation type="submission" date="2022-07" db="EMBL/GenBank/DDBJ databases">
        <title>Genome Sequence of Lecanicillium saksenae.</title>
        <authorList>
            <person name="Buettner E."/>
        </authorList>
    </citation>
    <scope>NUCLEOTIDE SEQUENCE</scope>
    <source>
        <strain evidence="1">VT-O1</strain>
    </source>
</reference>
<protein>
    <submittedName>
        <fullName evidence="1">Uncharacterized protein</fullName>
    </submittedName>
</protein>